<keyword evidence="3" id="KW-1185">Reference proteome</keyword>
<feature type="transmembrane region" description="Helical" evidence="1">
    <location>
        <begin position="55"/>
        <end position="73"/>
    </location>
</feature>
<name>A0ABX9R772_9ACTN</name>
<keyword evidence="1" id="KW-0812">Transmembrane</keyword>
<accession>A0ABX9R772</accession>
<evidence type="ECO:0008006" key="4">
    <source>
        <dbReference type="Google" id="ProtNLM"/>
    </source>
</evidence>
<feature type="transmembrane region" description="Helical" evidence="1">
    <location>
        <begin position="12"/>
        <end position="35"/>
    </location>
</feature>
<gene>
    <name evidence="2" type="ORF">D7147_14865</name>
</gene>
<dbReference type="EMBL" id="RAZS01000005">
    <property type="protein sequence ID" value="RKN18719.1"/>
    <property type="molecule type" value="Genomic_DNA"/>
</dbReference>
<dbReference type="RefSeq" id="WP_120677924.1">
    <property type="nucleotide sequence ID" value="NZ_RAZS01000005.1"/>
</dbReference>
<organism evidence="2 3">
    <name type="scientific">Micromonospora musae</name>
    <dbReference type="NCBI Taxonomy" id="1894970"/>
    <lineage>
        <taxon>Bacteria</taxon>
        <taxon>Bacillati</taxon>
        <taxon>Actinomycetota</taxon>
        <taxon>Actinomycetes</taxon>
        <taxon>Micromonosporales</taxon>
        <taxon>Micromonosporaceae</taxon>
        <taxon>Micromonospora</taxon>
    </lineage>
</organism>
<sequence length="182" mass="19522">MRQALALSKAALGWAARFYGHHPLLVIGLSLVPTVQRFLVVRFDVATPVAVTTEVLVVLVRLLLLLLIAGLMLRELAATGIDRRAAWSRLTAGIDARPVAFWLQWVVLAAAFVVFDVIPNAVIAAAVPEASRETVTAVVVAVKNPTVIAFTFLWLVGIARTLIVAPVDDHPPVDTPADARPA</sequence>
<proteinExistence type="predicted"/>
<keyword evidence="1" id="KW-1133">Transmembrane helix</keyword>
<evidence type="ECO:0000256" key="1">
    <source>
        <dbReference type="SAM" id="Phobius"/>
    </source>
</evidence>
<evidence type="ECO:0000313" key="2">
    <source>
        <dbReference type="EMBL" id="RKN18719.1"/>
    </source>
</evidence>
<feature type="transmembrane region" description="Helical" evidence="1">
    <location>
        <begin position="94"/>
        <end position="115"/>
    </location>
</feature>
<comment type="caution">
    <text evidence="2">The sequence shown here is derived from an EMBL/GenBank/DDBJ whole genome shotgun (WGS) entry which is preliminary data.</text>
</comment>
<reference evidence="2 3" key="1">
    <citation type="submission" date="2018-09" db="EMBL/GenBank/DDBJ databases">
        <title>Micromonospora sp. nov. MS1-9, isolated from a root of Musa sp.</title>
        <authorList>
            <person name="Kuncharoen N."/>
            <person name="Kudo T."/>
            <person name="Ohkuma M."/>
            <person name="Yuki M."/>
            <person name="Tanasupawat S."/>
        </authorList>
    </citation>
    <scope>NUCLEOTIDE SEQUENCE [LARGE SCALE GENOMIC DNA]</scope>
    <source>
        <strain evidence="2 3">NGC1-4</strain>
    </source>
</reference>
<feature type="transmembrane region" description="Helical" evidence="1">
    <location>
        <begin position="135"/>
        <end position="156"/>
    </location>
</feature>
<dbReference type="Proteomes" id="UP000271548">
    <property type="component" value="Unassembled WGS sequence"/>
</dbReference>
<keyword evidence="1" id="KW-0472">Membrane</keyword>
<protein>
    <recommendedName>
        <fullName evidence="4">DUF4328 domain-containing protein</fullName>
    </recommendedName>
</protein>
<evidence type="ECO:0000313" key="3">
    <source>
        <dbReference type="Proteomes" id="UP000271548"/>
    </source>
</evidence>